<proteinExistence type="predicted"/>
<protein>
    <recommendedName>
        <fullName evidence="7">Phospholipid/glycerol acyltransferase domain-containing protein</fullName>
    </recommendedName>
</protein>
<evidence type="ECO:0000313" key="8">
    <source>
        <dbReference type="EMBL" id="KAL3822881.1"/>
    </source>
</evidence>
<evidence type="ECO:0000256" key="4">
    <source>
        <dbReference type="ARBA" id="ARBA00023098"/>
    </source>
</evidence>
<dbReference type="InterPro" id="IPR002123">
    <property type="entry name" value="Plipid/glycerol_acylTrfase"/>
</dbReference>
<keyword evidence="6" id="KW-0812">Transmembrane</keyword>
<evidence type="ECO:0000256" key="6">
    <source>
        <dbReference type="SAM" id="Phobius"/>
    </source>
</evidence>
<keyword evidence="6" id="KW-1133">Transmembrane helix</keyword>
<dbReference type="SMART" id="SM00563">
    <property type="entry name" value="PlsC"/>
    <property type="match status" value="1"/>
</dbReference>
<dbReference type="PANTHER" id="PTHR10434">
    <property type="entry name" value="1-ACYL-SN-GLYCEROL-3-PHOSPHATE ACYLTRANSFERASE"/>
    <property type="match status" value="1"/>
</dbReference>
<comment type="pathway">
    <text evidence="1">Lipid metabolism.</text>
</comment>
<dbReference type="GO" id="GO:0006629">
    <property type="term" value="P:lipid metabolic process"/>
    <property type="evidence" value="ECO:0007669"/>
    <property type="project" value="UniProtKB-KW"/>
</dbReference>
<dbReference type="AlphaFoldDB" id="A0ABD3SEQ0"/>
<gene>
    <name evidence="8" type="ORF">ACHAXA_006245</name>
</gene>
<evidence type="ECO:0000256" key="3">
    <source>
        <dbReference type="ARBA" id="ARBA00022679"/>
    </source>
</evidence>
<keyword evidence="9" id="KW-1185">Reference proteome</keyword>
<evidence type="ECO:0000313" key="9">
    <source>
        <dbReference type="Proteomes" id="UP001530377"/>
    </source>
</evidence>
<dbReference type="GO" id="GO:0016746">
    <property type="term" value="F:acyltransferase activity"/>
    <property type="evidence" value="ECO:0007669"/>
    <property type="project" value="UniProtKB-KW"/>
</dbReference>
<evidence type="ECO:0000256" key="5">
    <source>
        <dbReference type="ARBA" id="ARBA00023315"/>
    </source>
</evidence>
<keyword evidence="2" id="KW-0444">Lipid biosynthesis</keyword>
<reference evidence="8 9" key="1">
    <citation type="submission" date="2024-10" db="EMBL/GenBank/DDBJ databases">
        <title>Updated reference genomes for cyclostephanoid diatoms.</title>
        <authorList>
            <person name="Roberts W.R."/>
            <person name="Alverson A.J."/>
        </authorList>
    </citation>
    <scope>NUCLEOTIDE SEQUENCE [LARGE SCALE GENOMIC DNA]</scope>
    <source>
        <strain evidence="8 9">AJA228-03</strain>
    </source>
</reference>
<dbReference type="SUPFAM" id="SSF69593">
    <property type="entry name" value="Glycerol-3-phosphate (1)-acyltransferase"/>
    <property type="match status" value="1"/>
</dbReference>
<feature type="transmembrane region" description="Helical" evidence="6">
    <location>
        <begin position="52"/>
        <end position="73"/>
    </location>
</feature>
<dbReference type="Pfam" id="PF01553">
    <property type="entry name" value="Acyltransferase"/>
    <property type="match status" value="1"/>
</dbReference>
<dbReference type="Proteomes" id="UP001530377">
    <property type="component" value="Unassembled WGS sequence"/>
</dbReference>
<organism evidence="8 9">
    <name type="scientific">Cyclostephanos tholiformis</name>
    <dbReference type="NCBI Taxonomy" id="382380"/>
    <lineage>
        <taxon>Eukaryota</taxon>
        <taxon>Sar</taxon>
        <taxon>Stramenopiles</taxon>
        <taxon>Ochrophyta</taxon>
        <taxon>Bacillariophyta</taxon>
        <taxon>Coscinodiscophyceae</taxon>
        <taxon>Thalassiosirophycidae</taxon>
        <taxon>Stephanodiscales</taxon>
        <taxon>Stephanodiscaceae</taxon>
        <taxon>Cyclostephanos</taxon>
    </lineage>
</organism>
<name>A0ABD3SEQ0_9STRA</name>
<feature type="domain" description="Phospholipid/glycerol acyltransferase" evidence="7">
    <location>
        <begin position="123"/>
        <end position="237"/>
    </location>
</feature>
<accession>A0ABD3SEQ0</accession>
<keyword evidence="4" id="KW-0443">Lipid metabolism</keyword>
<sequence length="302" mass="33639">MSTFAALKTLALVYAASPLLIAIPSVLQEQRIWKSPLLPSLSLVGALKVYIFNVLWMSGALVGGLLILPIYILGKFLGFNCLREAHFAERILAKMCCICLICPTVEIRGEENLPVDDGSAPAPVYVANHSSQVDLAVVYFLGRRFRWIAKQSVKFLPGVGLIMTLNEHVFIQRTGKNKKSVSNLFERSNRAIQSGLPMFFFPQGTRRMTGRLPFKDGAYTLALDNKCQLVPVSIDIPLGCWNSWYPLCLLWGGTVDNVVLTVHKPIQAREGMDKEVLKRETFDAIFSVIPLIGEEVTLKKEK</sequence>
<evidence type="ECO:0000259" key="7">
    <source>
        <dbReference type="SMART" id="SM00563"/>
    </source>
</evidence>
<dbReference type="PANTHER" id="PTHR10434:SF64">
    <property type="entry name" value="1-ACYL-SN-GLYCEROL-3-PHOSPHATE ACYLTRANSFERASE-RELATED"/>
    <property type="match status" value="1"/>
</dbReference>
<dbReference type="EMBL" id="JALLPB020000052">
    <property type="protein sequence ID" value="KAL3822881.1"/>
    <property type="molecule type" value="Genomic_DNA"/>
</dbReference>
<comment type="caution">
    <text evidence="8">The sequence shown here is derived from an EMBL/GenBank/DDBJ whole genome shotgun (WGS) entry which is preliminary data.</text>
</comment>
<keyword evidence="5" id="KW-0012">Acyltransferase</keyword>
<dbReference type="CDD" id="cd07989">
    <property type="entry name" value="LPLAT_AGPAT-like"/>
    <property type="match status" value="1"/>
</dbReference>
<evidence type="ECO:0000256" key="2">
    <source>
        <dbReference type="ARBA" id="ARBA00022516"/>
    </source>
</evidence>
<keyword evidence="3" id="KW-0808">Transferase</keyword>
<keyword evidence="6" id="KW-0472">Membrane</keyword>
<evidence type="ECO:0000256" key="1">
    <source>
        <dbReference type="ARBA" id="ARBA00005189"/>
    </source>
</evidence>